<reference evidence="3" key="1">
    <citation type="submission" date="2021-02" db="EMBL/GenBank/DDBJ databases">
        <title>Metagenome-assembled genomes from human diarrheal sample B26.</title>
        <authorList>
            <person name="Ateba T.P."/>
            <person name="Alayande K.A."/>
            <person name="Mwanza M."/>
        </authorList>
    </citation>
    <scope>NUCLEOTIDE SEQUENCE</scope>
    <source>
        <strain evidence="3">06WH</strain>
    </source>
</reference>
<protein>
    <submittedName>
        <fullName evidence="3">Helix-turn-helix transcriptional regulator</fullName>
    </submittedName>
</protein>
<organism evidence="3 4">
    <name type="scientific">Fusicatenibacter saccharivorans</name>
    <dbReference type="NCBI Taxonomy" id="1150298"/>
    <lineage>
        <taxon>Bacteria</taxon>
        <taxon>Bacillati</taxon>
        <taxon>Bacillota</taxon>
        <taxon>Clostridia</taxon>
        <taxon>Lachnospirales</taxon>
        <taxon>Lachnospiraceae</taxon>
        <taxon>Fusicatenibacter</taxon>
    </lineage>
</organism>
<dbReference type="GO" id="GO:0003677">
    <property type="term" value="F:DNA binding"/>
    <property type="evidence" value="ECO:0007669"/>
    <property type="project" value="UniProtKB-KW"/>
</dbReference>
<dbReference type="SUPFAM" id="SSF47413">
    <property type="entry name" value="lambda repressor-like DNA-binding domains"/>
    <property type="match status" value="1"/>
</dbReference>
<dbReference type="PANTHER" id="PTHR46558">
    <property type="entry name" value="TRACRIPTIONAL REGULATORY PROTEIN-RELATED-RELATED"/>
    <property type="match status" value="1"/>
</dbReference>
<dbReference type="InterPro" id="IPR001387">
    <property type="entry name" value="Cro/C1-type_HTH"/>
</dbReference>
<dbReference type="PROSITE" id="PS50943">
    <property type="entry name" value="HTH_CROC1"/>
    <property type="match status" value="1"/>
</dbReference>
<dbReference type="PANTHER" id="PTHR46558:SF13">
    <property type="entry name" value="HTH-TYPE TRANSCRIPTIONAL REGULATOR IMMR"/>
    <property type="match status" value="1"/>
</dbReference>
<name>A0A939CG51_9FIRM</name>
<evidence type="ECO:0000256" key="1">
    <source>
        <dbReference type="ARBA" id="ARBA00023125"/>
    </source>
</evidence>
<feature type="domain" description="HTH cro/C1-type" evidence="2">
    <location>
        <begin position="11"/>
        <end position="68"/>
    </location>
</feature>
<dbReference type="EMBL" id="JAFHBD010000036">
    <property type="protein sequence ID" value="MBN2953691.1"/>
    <property type="molecule type" value="Genomic_DNA"/>
</dbReference>
<comment type="caution">
    <text evidence="3">The sequence shown here is derived from an EMBL/GenBank/DDBJ whole genome shotgun (WGS) entry which is preliminary data.</text>
</comment>
<dbReference type="Proteomes" id="UP000737612">
    <property type="component" value="Unassembled WGS sequence"/>
</dbReference>
<evidence type="ECO:0000313" key="4">
    <source>
        <dbReference type="Proteomes" id="UP000737612"/>
    </source>
</evidence>
<evidence type="ECO:0000259" key="2">
    <source>
        <dbReference type="PROSITE" id="PS50943"/>
    </source>
</evidence>
<gene>
    <name evidence="3" type="ORF">JTJ23_08870</name>
</gene>
<dbReference type="Pfam" id="PF01381">
    <property type="entry name" value="HTH_3"/>
    <property type="match status" value="1"/>
</dbReference>
<evidence type="ECO:0000313" key="3">
    <source>
        <dbReference type="EMBL" id="MBN2953691.1"/>
    </source>
</evidence>
<dbReference type="SMART" id="SM00530">
    <property type="entry name" value="HTH_XRE"/>
    <property type="match status" value="1"/>
</dbReference>
<sequence length="273" mass="31712">MKTRISVQERLKDLRVERGLNLEELAQETGISKSALGSYENDNDEYKEINHGSLLKLADFYKVSVDYLLGLTNNRKYENTPIEELHLSDEVVELLKSERFNNRLLCEIISHEKFKELLADAEIYVDGMATMRFHDMNSSLAAVRAMILEAHPEAVADRAIKVLEAGQVEEEDFFCHVTHKTWDVILHDIRKAHENDSESAPDTTPADELIREVQKAMQSPGDRVQQFTEIFCKAFRLKYKRLSQEERSLLKKLFKKSPLIKQSGMNFRRRPWK</sequence>
<dbReference type="CDD" id="cd00093">
    <property type="entry name" value="HTH_XRE"/>
    <property type="match status" value="1"/>
</dbReference>
<dbReference type="Gene3D" id="1.10.260.40">
    <property type="entry name" value="lambda repressor-like DNA-binding domains"/>
    <property type="match status" value="1"/>
</dbReference>
<dbReference type="AlphaFoldDB" id="A0A939CG51"/>
<keyword evidence="1" id="KW-0238">DNA-binding</keyword>
<proteinExistence type="predicted"/>
<accession>A0A939CG51</accession>
<dbReference type="InterPro" id="IPR010982">
    <property type="entry name" value="Lambda_DNA-bd_dom_sf"/>
</dbReference>